<keyword evidence="4 5" id="KW-0472">Membrane</keyword>
<name>B4QNP2_DROSI</name>
<evidence type="ECO:0000256" key="5">
    <source>
        <dbReference type="SAM" id="Phobius"/>
    </source>
</evidence>
<dbReference type="InterPro" id="IPR011531">
    <property type="entry name" value="HCO3_transpt-like_TM_dom"/>
</dbReference>
<dbReference type="EMBL" id="CM000363">
    <property type="protein sequence ID" value="EDX09909.1"/>
    <property type="molecule type" value="Genomic_DNA"/>
</dbReference>
<keyword evidence="2 5" id="KW-0812">Transmembrane</keyword>
<dbReference type="AlphaFoldDB" id="B4QNP2"/>
<evidence type="ECO:0000313" key="8">
    <source>
        <dbReference type="Proteomes" id="UP000000304"/>
    </source>
</evidence>
<feature type="domain" description="Bicarbonate transporter-like transmembrane" evidence="6">
    <location>
        <begin position="125"/>
        <end position="191"/>
    </location>
</feature>
<dbReference type="GO" id="GO:0005452">
    <property type="term" value="F:solute:inorganic anion antiporter activity"/>
    <property type="evidence" value="ECO:0007669"/>
    <property type="project" value="InterPro"/>
</dbReference>
<reference evidence="7 8" key="1">
    <citation type="journal article" date="2007" name="Nature">
        <title>Evolution of genes and genomes on the Drosophila phylogeny.</title>
        <authorList>
            <consortium name="Drosophila 12 Genomes Consortium"/>
            <person name="Clark A.G."/>
            <person name="Eisen M.B."/>
            <person name="Smith D.R."/>
            <person name="Bergman C.M."/>
            <person name="Oliver B."/>
            <person name="Markow T.A."/>
            <person name="Kaufman T.C."/>
            <person name="Kellis M."/>
            <person name="Gelbart W."/>
            <person name="Iyer V.N."/>
            <person name="Pollard D.A."/>
            <person name="Sackton T.B."/>
            <person name="Larracuente A.M."/>
            <person name="Singh N.D."/>
            <person name="Abad J.P."/>
            <person name="Abt D.N."/>
            <person name="Adryan B."/>
            <person name="Aguade M."/>
            <person name="Akashi H."/>
            <person name="Anderson W.W."/>
            <person name="Aquadro C.F."/>
            <person name="Ardell D.H."/>
            <person name="Arguello R."/>
            <person name="Artieri C.G."/>
            <person name="Barbash D.A."/>
            <person name="Barker D."/>
            <person name="Barsanti P."/>
            <person name="Batterham P."/>
            <person name="Batzoglou S."/>
            <person name="Begun D."/>
            <person name="Bhutkar A."/>
            <person name="Blanco E."/>
            <person name="Bosak S.A."/>
            <person name="Bradley R.K."/>
            <person name="Brand A.D."/>
            <person name="Brent M.R."/>
            <person name="Brooks A.N."/>
            <person name="Brown R.H."/>
            <person name="Butlin R.K."/>
            <person name="Caggese C."/>
            <person name="Calvi B.R."/>
            <person name="Bernardo de Carvalho A."/>
            <person name="Caspi A."/>
            <person name="Castrezana S."/>
            <person name="Celniker S.E."/>
            <person name="Chang J.L."/>
            <person name="Chapple C."/>
            <person name="Chatterji S."/>
            <person name="Chinwalla A."/>
            <person name="Civetta A."/>
            <person name="Clifton S.W."/>
            <person name="Comeron J.M."/>
            <person name="Costello J.C."/>
            <person name="Coyne J.A."/>
            <person name="Daub J."/>
            <person name="David R.G."/>
            <person name="Delcher A.L."/>
            <person name="Delehaunty K."/>
            <person name="Do C.B."/>
            <person name="Ebling H."/>
            <person name="Edwards K."/>
            <person name="Eickbush T."/>
            <person name="Evans J.D."/>
            <person name="Filipski A."/>
            <person name="Findeiss S."/>
            <person name="Freyhult E."/>
            <person name="Fulton L."/>
            <person name="Fulton R."/>
            <person name="Garcia A.C."/>
            <person name="Gardiner A."/>
            <person name="Garfield D.A."/>
            <person name="Garvin B.E."/>
            <person name="Gibson G."/>
            <person name="Gilbert D."/>
            <person name="Gnerre S."/>
            <person name="Godfrey J."/>
            <person name="Good R."/>
            <person name="Gotea V."/>
            <person name="Gravely B."/>
            <person name="Greenberg A.J."/>
            <person name="Griffiths-Jones S."/>
            <person name="Gross S."/>
            <person name="Guigo R."/>
            <person name="Gustafson E.A."/>
            <person name="Haerty W."/>
            <person name="Hahn M.W."/>
            <person name="Halligan D.L."/>
            <person name="Halpern A.L."/>
            <person name="Halter G.M."/>
            <person name="Han M.V."/>
            <person name="Heger A."/>
            <person name="Hillier L."/>
            <person name="Hinrichs A.S."/>
            <person name="Holmes I."/>
            <person name="Hoskins R.A."/>
            <person name="Hubisz M.J."/>
            <person name="Hultmark D."/>
            <person name="Huntley M.A."/>
            <person name="Jaffe D.B."/>
            <person name="Jagadeeshan S."/>
            <person name="Jeck W.R."/>
            <person name="Johnson J."/>
            <person name="Jones C.D."/>
            <person name="Jordan W.C."/>
            <person name="Karpen G.H."/>
            <person name="Kataoka E."/>
            <person name="Keightley P.D."/>
            <person name="Kheradpour P."/>
            <person name="Kirkness E.F."/>
            <person name="Koerich L.B."/>
            <person name="Kristiansen K."/>
            <person name="Kudrna D."/>
            <person name="Kulathinal R.J."/>
            <person name="Kumar S."/>
            <person name="Kwok R."/>
            <person name="Lander E."/>
            <person name="Langley C.H."/>
            <person name="Lapoint R."/>
            <person name="Lazzaro B.P."/>
            <person name="Lee S.J."/>
            <person name="Levesque L."/>
            <person name="Li R."/>
            <person name="Lin C.F."/>
            <person name="Lin M.F."/>
            <person name="Lindblad-Toh K."/>
            <person name="Llopart A."/>
            <person name="Long M."/>
            <person name="Low L."/>
            <person name="Lozovsky E."/>
            <person name="Lu J."/>
            <person name="Luo M."/>
            <person name="Machado C.A."/>
            <person name="Makalowski W."/>
            <person name="Marzo M."/>
            <person name="Matsuda M."/>
            <person name="Matzkin L."/>
            <person name="McAllister B."/>
            <person name="McBride C.S."/>
            <person name="McKernan B."/>
            <person name="McKernan K."/>
            <person name="Mendez-Lago M."/>
            <person name="Minx P."/>
            <person name="Mollenhauer M.U."/>
            <person name="Montooth K."/>
            <person name="Mount S.M."/>
            <person name="Mu X."/>
            <person name="Myers E."/>
            <person name="Negre B."/>
            <person name="Newfeld S."/>
            <person name="Nielsen R."/>
            <person name="Noor M.A."/>
            <person name="O'Grady P."/>
            <person name="Pachter L."/>
            <person name="Papaceit M."/>
            <person name="Parisi M.J."/>
            <person name="Parisi M."/>
            <person name="Parts L."/>
            <person name="Pedersen J.S."/>
            <person name="Pesole G."/>
            <person name="Phillippy A.M."/>
            <person name="Ponting C.P."/>
            <person name="Pop M."/>
            <person name="Porcelli D."/>
            <person name="Powell J.R."/>
            <person name="Prohaska S."/>
            <person name="Pruitt K."/>
            <person name="Puig M."/>
            <person name="Quesneville H."/>
            <person name="Ram K.R."/>
            <person name="Rand D."/>
            <person name="Rasmussen M.D."/>
            <person name="Reed L.K."/>
            <person name="Reenan R."/>
            <person name="Reily A."/>
            <person name="Remington K.A."/>
            <person name="Rieger T.T."/>
            <person name="Ritchie M.G."/>
            <person name="Robin C."/>
            <person name="Rogers Y.H."/>
            <person name="Rohde C."/>
            <person name="Rozas J."/>
            <person name="Rubenfield M.J."/>
            <person name="Ruiz A."/>
            <person name="Russo S."/>
            <person name="Salzberg S.L."/>
            <person name="Sanchez-Gracia A."/>
            <person name="Saranga D.J."/>
            <person name="Sato H."/>
            <person name="Schaeffer S.W."/>
            <person name="Schatz M.C."/>
            <person name="Schlenke T."/>
            <person name="Schwartz R."/>
            <person name="Segarra C."/>
            <person name="Singh R.S."/>
            <person name="Sirot L."/>
            <person name="Sirota M."/>
            <person name="Sisneros N.B."/>
            <person name="Smith C.D."/>
            <person name="Smith T.F."/>
            <person name="Spieth J."/>
            <person name="Stage D.E."/>
            <person name="Stark A."/>
            <person name="Stephan W."/>
            <person name="Strausberg R.L."/>
            <person name="Strempel S."/>
            <person name="Sturgill D."/>
            <person name="Sutton G."/>
            <person name="Sutton G.G."/>
            <person name="Tao W."/>
            <person name="Teichmann S."/>
            <person name="Tobari Y.N."/>
            <person name="Tomimura Y."/>
            <person name="Tsolas J.M."/>
            <person name="Valente V.L."/>
            <person name="Venter E."/>
            <person name="Venter J.C."/>
            <person name="Vicario S."/>
            <person name="Vieira F.G."/>
            <person name="Vilella A.J."/>
            <person name="Villasante A."/>
            <person name="Walenz B."/>
            <person name="Wang J."/>
            <person name="Wasserman M."/>
            <person name="Watts T."/>
            <person name="Wilson D."/>
            <person name="Wilson R.K."/>
            <person name="Wing R.A."/>
            <person name="Wolfner M.F."/>
            <person name="Wong A."/>
            <person name="Wong G.K."/>
            <person name="Wu C.I."/>
            <person name="Wu G."/>
            <person name="Yamamoto D."/>
            <person name="Yang H.P."/>
            <person name="Yang S.P."/>
            <person name="Yorke J.A."/>
            <person name="Yoshida K."/>
            <person name="Zdobnov E."/>
            <person name="Zhang P."/>
            <person name="Zhang Y."/>
            <person name="Zimin A.V."/>
            <person name="Baldwin J."/>
            <person name="Abdouelleil A."/>
            <person name="Abdulkadir J."/>
            <person name="Abebe A."/>
            <person name="Abera B."/>
            <person name="Abreu J."/>
            <person name="Acer S.C."/>
            <person name="Aftuck L."/>
            <person name="Alexander A."/>
            <person name="An P."/>
            <person name="Anderson E."/>
            <person name="Anderson S."/>
            <person name="Arachi H."/>
            <person name="Azer M."/>
            <person name="Bachantsang P."/>
            <person name="Barry A."/>
            <person name="Bayul T."/>
            <person name="Berlin A."/>
            <person name="Bessette D."/>
            <person name="Bloom T."/>
            <person name="Blye J."/>
            <person name="Boguslavskiy L."/>
            <person name="Bonnet C."/>
            <person name="Boukhgalter B."/>
            <person name="Bourzgui I."/>
            <person name="Brown A."/>
            <person name="Cahill P."/>
            <person name="Channer S."/>
            <person name="Cheshatsang Y."/>
            <person name="Chuda L."/>
            <person name="Citroen M."/>
            <person name="Collymore A."/>
            <person name="Cooke P."/>
            <person name="Costello M."/>
            <person name="D'Aco K."/>
            <person name="Daza R."/>
            <person name="De Haan G."/>
            <person name="DeGray S."/>
            <person name="DeMaso C."/>
            <person name="Dhargay N."/>
            <person name="Dooley K."/>
            <person name="Dooley E."/>
            <person name="Doricent M."/>
            <person name="Dorje P."/>
            <person name="Dorjee K."/>
            <person name="Dupes A."/>
            <person name="Elong R."/>
            <person name="Falk J."/>
            <person name="Farina A."/>
            <person name="Faro S."/>
            <person name="Ferguson D."/>
            <person name="Fisher S."/>
            <person name="Foley C.D."/>
            <person name="Franke A."/>
            <person name="Friedrich D."/>
            <person name="Gadbois L."/>
            <person name="Gearin G."/>
            <person name="Gearin C.R."/>
            <person name="Giannoukos G."/>
            <person name="Goode T."/>
            <person name="Graham J."/>
            <person name="Grandbois E."/>
            <person name="Grewal S."/>
            <person name="Gyaltsen K."/>
            <person name="Hafez N."/>
            <person name="Hagos B."/>
            <person name="Hall J."/>
            <person name="Henson C."/>
            <person name="Hollinger A."/>
            <person name="Honan T."/>
            <person name="Huard M.D."/>
            <person name="Hughes L."/>
            <person name="Hurhula B."/>
            <person name="Husby M.E."/>
            <person name="Kamat A."/>
            <person name="Kanga B."/>
            <person name="Kashin S."/>
            <person name="Khazanovich D."/>
            <person name="Kisner P."/>
            <person name="Lance K."/>
            <person name="Lara M."/>
            <person name="Lee W."/>
            <person name="Lennon N."/>
            <person name="Letendre F."/>
            <person name="LeVine R."/>
            <person name="Lipovsky A."/>
            <person name="Liu X."/>
            <person name="Liu J."/>
            <person name="Liu S."/>
            <person name="Lokyitsang T."/>
            <person name="Lokyitsang Y."/>
            <person name="Lubonja R."/>
            <person name="Lui A."/>
            <person name="MacDonald P."/>
            <person name="Magnisalis V."/>
            <person name="Maru K."/>
            <person name="Matthews C."/>
            <person name="McCusker W."/>
            <person name="McDonough S."/>
            <person name="Mehta T."/>
            <person name="Meldrim J."/>
            <person name="Meneus L."/>
            <person name="Mihai O."/>
            <person name="Mihalev A."/>
            <person name="Mihova T."/>
            <person name="Mittelman R."/>
            <person name="Mlenga V."/>
            <person name="Montmayeur A."/>
            <person name="Mulrain L."/>
            <person name="Navidi A."/>
            <person name="Naylor J."/>
            <person name="Negash T."/>
            <person name="Nguyen T."/>
            <person name="Nguyen N."/>
            <person name="Nicol R."/>
            <person name="Norbu C."/>
            <person name="Norbu N."/>
            <person name="Novod N."/>
            <person name="O'Neill B."/>
            <person name="Osman S."/>
            <person name="Markiewicz E."/>
            <person name="Oyono O.L."/>
            <person name="Patti C."/>
            <person name="Phunkhang P."/>
            <person name="Pierre F."/>
            <person name="Priest M."/>
            <person name="Raghuraman S."/>
            <person name="Rege F."/>
            <person name="Reyes R."/>
            <person name="Rise C."/>
            <person name="Rogov P."/>
            <person name="Ross K."/>
            <person name="Ryan E."/>
            <person name="Settipalli S."/>
            <person name="Shea T."/>
            <person name="Sherpa N."/>
            <person name="Shi L."/>
            <person name="Shih D."/>
            <person name="Sparrow T."/>
            <person name="Spaulding J."/>
            <person name="Stalker J."/>
            <person name="Stange-Thomann N."/>
            <person name="Stavropoulos S."/>
            <person name="Stone C."/>
            <person name="Strader C."/>
            <person name="Tesfaye S."/>
            <person name="Thomson T."/>
            <person name="Thoulutsang Y."/>
            <person name="Thoulutsang D."/>
            <person name="Topham K."/>
            <person name="Topping I."/>
            <person name="Tsamla T."/>
            <person name="Vassiliev H."/>
            <person name="Vo A."/>
            <person name="Wangchuk T."/>
            <person name="Wangdi T."/>
            <person name="Weiand M."/>
            <person name="Wilkinson J."/>
            <person name="Wilson A."/>
            <person name="Yadav S."/>
            <person name="Young G."/>
            <person name="Yu Q."/>
            <person name="Zembek L."/>
            <person name="Zhong D."/>
            <person name="Zimmer A."/>
            <person name="Zwirko Z."/>
            <person name="Jaffe D.B."/>
            <person name="Alvarez P."/>
            <person name="Brockman W."/>
            <person name="Butler J."/>
            <person name="Chin C."/>
            <person name="Gnerre S."/>
            <person name="Grabherr M."/>
            <person name="Kleber M."/>
            <person name="Mauceli E."/>
            <person name="MacCallum I."/>
        </authorList>
    </citation>
    <scope>NUCLEOTIDE SEQUENCE [LARGE SCALE GENOMIC DNA]</scope>
    <source>
        <strain evidence="8">white501</strain>
    </source>
</reference>
<dbReference type="GO" id="GO:0006820">
    <property type="term" value="P:monoatomic anion transport"/>
    <property type="evidence" value="ECO:0007669"/>
    <property type="project" value="InterPro"/>
</dbReference>
<evidence type="ECO:0000256" key="1">
    <source>
        <dbReference type="ARBA" id="ARBA00004141"/>
    </source>
</evidence>
<dbReference type="GO" id="GO:0015701">
    <property type="term" value="P:bicarbonate transport"/>
    <property type="evidence" value="ECO:0007669"/>
    <property type="project" value="TreeGrafter"/>
</dbReference>
<keyword evidence="3 5" id="KW-1133">Transmembrane helix</keyword>
<keyword evidence="8" id="KW-1185">Reference proteome</keyword>
<feature type="transmembrane region" description="Helical" evidence="5">
    <location>
        <begin position="144"/>
        <end position="163"/>
    </location>
</feature>
<evidence type="ECO:0000256" key="4">
    <source>
        <dbReference type="ARBA" id="ARBA00023136"/>
    </source>
</evidence>
<dbReference type="HOGENOM" id="CLU_1424799_0_0_1"/>
<comment type="subcellular location">
    <subcellularLocation>
        <location evidence="1">Membrane</location>
        <topology evidence="1">Multi-pass membrane protein</topology>
    </subcellularLocation>
</comment>
<dbReference type="STRING" id="7240.B4QNP2"/>
<dbReference type="PANTHER" id="PTHR11453">
    <property type="entry name" value="ANION EXCHANGE PROTEIN"/>
    <property type="match status" value="1"/>
</dbReference>
<dbReference type="Proteomes" id="UP000000304">
    <property type="component" value="Chromosome 3L"/>
</dbReference>
<dbReference type="PANTHER" id="PTHR11453:SF47">
    <property type="entry name" value="ANION EXCHANGE PROTEIN"/>
    <property type="match status" value="1"/>
</dbReference>
<dbReference type="GO" id="GO:0005886">
    <property type="term" value="C:plasma membrane"/>
    <property type="evidence" value="ECO:0007669"/>
    <property type="project" value="TreeGrafter"/>
</dbReference>
<evidence type="ECO:0000256" key="2">
    <source>
        <dbReference type="ARBA" id="ARBA00022692"/>
    </source>
</evidence>
<organism evidence="7 8">
    <name type="scientific">Drosophila simulans</name>
    <name type="common">Fruit fly</name>
    <dbReference type="NCBI Taxonomy" id="7240"/>
    <lineage>
        <taxon>Eukaryota</taxon>
        <taxon>Metazoa</taxon>
        <taxon>Ecdysozoa</taxon>
        <taxon>Arthropoda</taxon>
        <taxon>Hexapoda</taxon>
        <taxon>Insecta</taxon>
        <taxon>Pterygota</taxon>
        <taxon>Neoptera</taxon>
        <taxon>Endopterygota</taxon>
        <taxon>Diptera</taxon>
        <taxon>Brachycera</taxon>
        <taxon>Muscomorpha</taxon>
        <taxon>Ephydroidea</taxon>
        <taxon>Drosophilidae</taxon>
        <taxon>Drosophila</taxon>
        <taxon>Sophophora</taxon>
    </lineage>
</organism>
<accession>B4QNP2</accession>
<protein>
    <submittedName>
        <fullName evidence="7">GD17941</fullName>
    </submittedName>
</protein>
<sequence>IAAISIIDNVNSHIRTAWNPKTSSRKTVMQVRVASLCSLRTRHWRSLCNWMSSRAWARIANGRRRPAGSSMRRTWRRAPIAGASPMLPPSPSTRCSIYVAAWKRALSCSISTRRICLPWPIAWWNSTHAPGESPRIVDVKEQRLSGFFVCLMIGLSVLMAPLLRLIPMAVLFGVFLYMGVASMSGVQLFER</sequence>
<proteinExistence type="predicted"/>
<dbReference type="Pfam" id="PF00955">
    <property type="entry name" value="HCO3_cotransp"/>
    <property type="match status" value="1"/>
</dbReference>
<feature type="non-terminal residue" evidence="7">
    <location>
        <position position="1"/>
    </location>
</feature>
<gene>
    <name evidence="7" type="primary">Dsim\GD17941</name>
    <name evidence="7" type="ORF">Dsim_GD17941</name>
</gene>
<evidence type="ECO:0000256" key="3">
    <source>
        <dbReference type="ARBA" id="ARBA00022989"/>
    </source>
</evidence>
<feature type="transmembrane region" description="Helical" evidence="5">
    <location>
        <begin position="169"/>
        <end position="189"/>
    </location>
</feature>
<dbReference type="InterPro" id="IPR003020">
    <property type="entry name" value="HCO3_transpt_euk"/>
</dbReference>
<dbReference type="GO" id="GO:0051453">
    <property type="term" value="P:regulation of intracellular pH"/>
    <property type="evidence" value="ECO:0007669"/>
    <property type="project" value="TreeGrafter"/>
</dbReference>
<evidence type="ECO:0000259" key="6">
    <source>
        <dbReference type="Pfam" id="PF00955"/>
    </source>
</evidence>
<evidence type="ECO:0000313" key="7">
    <source>
        <dbReference type="EMBL" id="EDX09909.1"/>
    </source>
</evidence>